<dbReference type="OrthoDB" id="5080513at2759"/>
<keyword evidence="4" id="KW-1185">Reference proteome</keyword>
<gene>
    <name evidence="3" type="ORF">NW762_011071</name>
</gene>
<evidence type="ECO:0000313" key="3">
    <source>
        <dbReference type="EMBL" id="KAJ4252470.1"/>
    </source>
</evidence>
<proteinExistence type="predicted"/>
<evidence type="ECO:0000256" key="2">
    <source>
        <dbReference type="SAM" id="Phobius"/>
    </source>
</evidence>
<reference evidence="3" key="1">
    <citation type="submission" date="2022-09" db="EMBL/GenBank/DDBJ databases">
        <title>Fusarium specimens isolated from Avocado Roots.</title>
        <authorList>
            <person name="Stajich J."/>
            <person name="Roper C."/>
            <person name="Heimlech-Rivalta G."/>
        </authorList>
    </citation>
    <scope>NUCLEOTIDE SEQUENCE</scope>
    <source>
        <strain evidence="3">CF00136</strain>
    </source>
</reference>
<name>A0A9W8V9T9_9HYPO</name>
<organism evidence="3 4">
    <name type="scientific">Fusarium torreyae</name>
    <dbReference type="NCBI Taxonomy" id="1237075"/>
    <lineage>
        <taxon>Eukaryota</taxon>
        <taxon>Fungi</taxon>
        <taxon>Dikarya</taxon>
        <taxon>Ascomycota</taxon>
        <taxon>Pezizomycotina</taxon>
        <taxon>Sordariomycetes</taxon>
        <taxon>Hypocreomycetidae</taxon>
        <taxon>Hypocreales</taxon>
        <taxon>Nectriaceae</taxon>
        <taxon>Fusarium</taxon>
    </lineage>
</organism>
<sequence>MAQKESAAPKKESGQKKKGARDHREFFVKSCIVLAVLTVVVLPHAKRTSGSEKSTDIVRSVELLIESEEEDTIDLLMSLSMAEPFGQCRAATPKPLGFSCHKNQN</sequence>
<dbReference type="EMBL" id="JAOQAZ010000026">
    <property type="protein sequence ID" value="KAJ4252470.1"/>
    <property type="molecule type" value="Genomic_DNA"/>
</dbReference>
<comment type="caution">
    <text evidence="3">The sequence shown here is derived from an EMBL/GenBank/DDBJ whole genome shotgun (WGS) entry which is preliminary data.</text>
</comment>
<protein>
    <submittedName>
        <fullName evidence="3">Uncharacterized protein</fullName>
    </submittedName>
</protein>
<dbReference type="AlphaFoldDB" id="A0A9W8V9T9"/>
<keyword evidence="2" id="KW-1133">Transmembrane helix</keyword>
<keyword evidence="2" id="KW-0472">Membrane</keyword>
<feature type="region of interest" description="Disordered" evidence="1">
    <location>
        <begin position="1"/>
        <end position="22"/>
    </location>
</feature>
<evidence type="ECO:0000313" key="4">
    <source>
        <dbReference type="Proteomes" id="UP001152049"/>
    </source>
</evidence>
<accession>A0A9W8V9T9</accession>
<feature type="transmembrane region" description="Helical" evidence="2">
    <location>
        <begin position="26"/>
        <end position="45"/>
    </location>
</feature>
<dbReference type="Proteomes" id="UP001152049">
    <property type="component" value="Unassembled WGS sequence"/>
</dbReference>
<evidence type="ECO:0000256" key="1">
    <source>
        <dbReference type="SAM" id="MobiDB-lite"/>
    </source>
</evidence>
<keyword evidence="2" id="KW-0812">Transmembrane</keyword>